<keyword evidence="2" id="KW-0479">Metal-binding</keyword>
<keyword evidence="10" id="KW-1185">Reference proteome</keyword>
<sequence length="238" mass="27514">MNNQNKAFSYNIPFDSNSHQRMKLNLISSNAYEPKGSNQGNYFNYNSNFLNSFPISPLSDNFNTSFKKRFTPNNYVVNHYNNPNMNYYNAFTSPNENTPRPKSHSIASLNIQNELLNKRKVSLPPIKDLIDQVDSLPRRNTVTEGIVNHRNNNLLPDTVLLTASMNNEDFNKNTCSTCFKSFKKPSTLKRHLITHTNIKPFKCSYCGRAFNVKHNLVRHKKRHDEISEQAVKNVLIKE</sequence>
<dbReference type="GO" id="GO:0005634">
    <property type="term" value="C:nucleus"/>
    <property type="evidence" value="ECO:0007669"/>
    <property type="project" value="UniProtKB-SubCell"/>
</dbReference>
<dbReference type="PROSITE" id="PS50157">
    <property type="entry name" value="ZINC_FINGER_C2H2_2"/>
    <property type="match status" value="2"/>
</dbReference>
<comment type="subcellular location">
    <subcellularLocation>
        <location evidence="1">Nucleus</location>
    </subcellularLocation>
</comment>
<keyword evidence="4 7" id="KW-0863">Zinc-finger</keyword>
<dbReference type="GO" id="GO:0008270">
    <property type="term" value="F:zinc ion binding"/>
    <property type="evidence" value="ECO:0007669"/>
    <property type="project" value="UniProtKB-KW"/>
</dbReference>
<dbReference type="SMART" id="SM00355">
    <property type="entry name" value="ZnF_C2H2"/>
    <property type="match status" value="2"/>
</dbReference>
<dbReference type="FunFam" id="3.30.160.60:FF:000110">
    <property type="entry name" value="Zinc finger protein-like"/>
    <property type="match status" value="1"/>
</dbReference>
<feature type="domain" description="C2H2-type" evidence="8">
    <location>
        <begin position="201"/>
        <end position="228"/>
    </location>
</feature>
<name>A0A1E5RIG5_HANUV</name>
<evidence type="ECO:0000256" key="6">
    <source>
        <dbReference type="ARBA" id="ARBA00023242"/>
    </source>
</evidence>
<evidence type="ECO:0000256" key="4">
    <source>
        <dbReference type="ARBA" id="ARBA00022771"/>
    </source>
</evidence>
<evidence type="ECO:0000256" key="5">
    <source>
        <dbReference type="ARBA" id="ARBA00022833"/>
    </source>
</evidence>
<organism evidence="9 10">
    <name type="scientific">Hanseniaspora uvarum</name>
    <name type="common">Yeast</name>
    <name type="synonym">Kloeckera apiculata</name>
    <dbReference type="NCBI Taxonomy" id="29833"/>
    <lineage>
        <taxon>Eukaryota</taxon>
        <taxon>Fungi</taxon>
        <taxon>Dikarya</taxon>
        <taxon>Ascomycota</taxon>
        <taxon>Saccharomycotina</taxon>
        <taxon>Saccharomycetes</taxon>
        <taxon>Saccharomycodales</taxon>
        <taxon>Saccharomycodaceae</taxon>
        <taxon>Hanseniaspora</taxon>
    </lineage>
</organism>
<evidence type="ECO:0000259" key="8">
    <source>
        <dbReference type="PROSITE" id="PS50157"/>
    </source>
</evidence>
<evidence type="ECO:0000256" key="2">
    <source>
        <dbReference type="ARBA" id="ARBA00022723"/>
    </source>
</evidence>
<dbReference type="Gene3D" id="3.30.160.60">
    <property type="entry name" value="Classic Zinc Finger"/>
    <property type="match status" value="2"/>
</dbReference>
<accession>A0A1E5RIG5</accession>
<dbReference type="SUPFAM" id="SSF57667">
    <property type="entry name" value="beta-beta-alpha zinc fingers"/>
    <property type="match status" value="1"/>
</dbReference>
<evidence type="ECO:0000313" key="10">
    <source>
        <dbReference type="Proteomes" id="UP000095358"/>
    </source>
</evidence>
<evidence type="ECO:0000256" key="7">
    <source>
        <dbReference type="PROSITE-ProRule" id="PRU00042"/>
    </source>
</evidence>
<dbReference type="EMBL" id="LPNN01000005">
    <property type="protein sequence ID" value="OEJ86656.1"/>
    <property type="molecule type" value="Genomic_DNA"/>
</dbReference>
<gene>
    <name evidence="9" type="ORF">AWRI3580_g2532</name>
</gene>
<dbReference type="VEuPathDB" id="FungiDB:AWRI3580_g2532"/>
<comment type="caution">
    <text evidence="9">The sequence shown here is derived from an EMBL/GenBank/DDBJ whole genome shotgun (WGS) entry which is preliminary data.</text>
</comment>
<dbReference type="OrthoDB" id="6077919at2759"/>
<dbReference type="PANTHER" id="PTHR16515">
    <property type="entry name" value="PR DOMAIN ZINC FINGER PROTEIN"/>
    <property type="match status" value="1"/>
</dbReference>
<dbReference type="Proteomes" id="UP000095358">
    <property type="component" value="Unassembled WGS sequence"/>
</dbReference>
<keyword evidence="6" id="KW-0539">Nucleus</keyword>
<dbReference type="InterPro" id="IPR036236">
    <property type="entry name" value="Znf_C2H2_sf"/>
</dbReference>
<dbReference type="AlphaFoldDB" id="A0A1E5RIG5"/>
<dbReference type="PANTHER" id="PTHR16515:SF66">
    <property type="entry name" value="C2H2-TYPE DOMAIN-CONTAINING PROTEIN"/>
    <property type="match status" value="1"/>
</dbReference>
<feature type="domain" description="C2H2-type" evidence="8">
    <location>
        <begin position="173"/>
        <end position="200"/>
    </location>
</feature>
<reference evidence="10" key="1">
    <citation type="journal article" date="2016" name="Genome Announc.">
        <title>Genome sequences of three species of Hanseniaspora isolated from spontaneous wine fermentations.</title>
        <authorList>
            <person name="Sternes P.R."/>
            <person name="Lee D."/>
            <person name="Kutyna D.R."/>
            <person name="Borneman A.R."/>
        </authorList>
    </citation>
    <scope>NUCLEOTIDE SEQUENCE [LARGE SCALE GENOMIC DNA]</scope>
    <source>
        <strain evidence="10">AWRI3580</strain>
    </source>
</reference>
<dbReference type="GO" id="GO:0010468">
    <property type="term" value="P:regulation of gene expression"/>
    <property type="evidence" value="ECO:0007669"/>
    <property type="project" value="TreeGrafter"/>
</dbReference>
<proteinExistence type="predicted"/>
<keyword evidence="5" id="KW-0862">Zinc</keyword>
<protein>
    <recommendedName>
        <fullName evidence="8">C2H2-type domain-containing protein</fullName>
    </recommendedName>
</protein>
<dbReference type="InterPro" id="IPR013087">
    <property type="entry name" value="Znf_C2H2_type"/>
</dbReference>
<evidence type="ECO:0000256" key="1">
    <source>
        <dbReference type="ARBA" id="ARBA00004123"/>
    </source>
</evidence>
<dbReference type="Pfam" id="PF00096">
    <property type="entry name" value="zf-C2H2"/>
    <property type="match status" value="2"/>
</dbReference>
<evidence type="ECO:0000313" key="9">
    <source>
        <dbReference type="EMBL" id="OEJ86656.1"/>
    </source>
</evidence>
<dbReference type="PROSITE" id="PS00028">
    <property type="entry name" value="ZINC_FINGER_C2H2_1"/>
    <property type="match status" value="2"/>
</dbReference>
<dbReference type="InterPro" id="IPR050331">
    <property type="entry name" value="Zinc_finger"/>
</dbReference>
<evidence type="ECO:0000256" key="3">
    <source>
        <dbReference type="ARBA" id="ARBA00022737"/>
    </source>
</evidence>
<keyword evidence="3" id="KW-0677">Repeat</keyword>
<dbReference type="STRING" id="29833.A0A1E5RIG5"/>